<comment type="caution">
    <text evidence="6">The sequence shown here is derived from an EMBL/GenBank/DDBJ whole genome shotgun (WGS) entry which is preliminary data.</text>
</comment>
<keyword evidence="3" id="KW-0560">Oxidoreductase</keyword>
<sequence>MPQQSLSVAIIGAGPGGLALAQGLGKAGITYRIYDRDLHREDFMQAFRLSLRDIGVDALQELLNPELYAAFLATSGETSDGAGFYDRDLNLLTPSQGAPTRDDFTFARAVSRITLRQILLANIGDRLQTGRIFQAYRERPDGRIDLEFSDGSTEICDILVGADGVASRVRAQLLPHVRTIDTGARRIAAKVRLTDENRKVLDPLFLERTIIAKGSRGNNLFISAYNHRHQDTKGLGSFGGNDSAFERQPGLLFDNSSSYVMWAFSARADELPPADVLETLDRRGLFSIAESAVANWHPAIQTLVERTDRSTVGLIRIRSSVPFEAWETGAVTLLGDAVHSMTYFRGQGATTALHDARLLTRAISAIASGRRQVREALAAYEHEMRMTGFRAVRESMDACERALDFRQPEFHQPEFQAGAVPLEPPQLIPAHIS</sequence>
<proteinExistence type="predicted"/>
<dbReference type="AlphaFoldDB" id="A0A5B0DWP3"/>
<dbReference type="EMBL" id="VTWH01000002">
    <property type="protein sequence ID" value="KAA0970883.1"/>
    <property type="molecule type" value="Genomic_DNA"/>
</dbReference>
<feature type="domain" description="FAD-binding" evidence="5">
    <location>
        <begin position="306"/>
        <end position="394"/>
    </location>
</feature>
<dbReference type="GO" id="GO:0004497">
    <property type="term" value="F:monooxygenase activity"/>
    <property type="evidence" value="ECO:0007669"/>
    <property type="project" value="UniProtKB-KW"/>
</dbReference>
<gene>
    <name evidence="6" type="ORF">FPY71_10470</name>
</gene>
<dbReference type="OrthoDB" id="4230779at2"/>
<dbReference type="Pfam" id="PF01494">
    <property type="entry name" value="FAD_binding_3"/>
    <property type="match status" value="2"/>
</dbReference>
<keyword evidence="2" id="KW-0274">FAD</keyword>
<evidence type="ECO:0000313" key="6">
    <source>
        <dbReference type="EMBL" id="KAA0970883.1"/>
    </source>
</evidence>
<organism evidence="6 7">
    <name type="scientific">Aureimonas fodinaquatilis</name>
    <dbReference type="NCBI Taxonomy" id="2565783"/>
    <lineage>
        <taxon>Bacteria</taxon>
        <taxon>Pseudomonadati</taxon>
        <taxon>Pseudomonadota</taxon>
        <taxon>Alphaproteobacteria</taxon>
        <taxon>Hyphomicrobiales</taxon>
        <taxon>Aurantimonadaceae</taxon>
        <taxon>Aureimonas</taxon>
    </lineage>
</organism>
<dbReference type="Gene3D" id="3.50.50.60">
    <property type="entry name" value="FAD/NAD(P)-binding domain"/>
    <property type="match status" value="1"/>
</dbReference>
<dbReference type="PANTHER" id="PTHR47178:SF6">
    <property type="entry name" value="FAD-BINDING DOMAIN-CONTAINING PROTEIN"/>
    <property type="match status" value="1"/>
</dbReference>
<feature type="domain" description="FAD-binding" evidence="5">
    <location>
        <begin position="7"/>
        <end position="46"/>
    </location>
</feature>
<evidence type="ECO:0000313" key="7">
    <source>
        <dbReference type="Proteomes" id="UP000324738"/>
    </source>
</evidence>
<evidence type="ECO:0000256" key="3">
    <source>
        <dbReference type="ARBA" id="ARBA00023002"/>
    </source>
</evidence>
<dbReference type="InterPro" id="IPR036188">
    <property type="entry name" value="FAD/NAD-bd_sf"/>
</dbReference>
<name>A0A5B0DWP3_9HYPH</name>
<evidence type="ECO:0000259" key="5">
    <source>
        <dbReference type="Pfam" id="PF01494"/>
    </source>
</evidence>
<dbReference type="SUPFAM" id="SSF51905">
    <property type="entry name" value="FAD/NAD(P)-binding domain"/>
    <property type="match status" value="1"/>
</dbReference>
<dbReference type="PANTHER" id="PTHR47178">
    <property type="entry name" value="MONOOXYGENASE, FAD-BINDING"/>
    <property type="match status" value="1"/>
</dbReference>
<accession>A0A5B0DWP3</accession>
<keyword evidence="7" id="KW-1185">Reference proteome</keyword>
<dbReference type="InterPro" id="IPR002938">
    <property type="entry name" value="FAD-bd"/>
</dbReference>
<evidence type="ECO:0000256" key="2">
    <source>
        <dbReference type="ARBA" id="ARBA00022827"/>
    </source>
</evidence>
<keyword evidence="4 6" id="KW-0503">Monooxygenase</keyword>
<dbReference type="RefSeq" id="WP_149300195.1">
    <property type="nucleotide sequence ID" value="NZ_VTWH01000002.1"/>
</dbReference>
<dbReference type="Proteomes" id="UP000324738">
    <property type="component" value="Unassembled WGS sequence"/>
</dbReference>
<dbReference type="PRINTS" id="PR00420">
    <property type="entry name" value="RNGMNOXGNASE"/>
</dbReference>
<dbReference type="GO" id="GO:0071949">
    <property type="term" value="F:FAD binding"/>
    <property type="evidence" value="ECO:0007669"/>
    <property type="project" value="InterPro"/>
</dbReference>
<keyword evidence="1" id="KW-0285">Flavoprotein</keyword>
<protein>
    <submittedName>
        <fullName evidence="6">FAD-dependent monooxygenase</fullName>
    </submittedName>
</protein>
<evidence type="ECO:0000256" key="4">
    <source>
        <dbReference type="ARBA" id="ARBA00023033"/>
    </source>
</evidence>
<evidence type="ECO:0000256" key="1">
    <source>
        <dbReference type="ARBA" id="ARBA00022630"/>
    </source>
</evidence>
<reference evidence="6 7" key="1">
    <citation type="submission" date="2019-08" db="EMBL/GenBank/DDBJ databases">
        <title>Aureimonas fodiniaquatilis sp. nov., isolated from a coal mine wastewater.</title>
        <authorList>
            <person name="Kim W."/>
        </authorList>
    </citation>
    <scope>NUCLEOTIDE SEQUENCE [LARGE SCALE GENOMIC DNA]</scope>
    <source>
        <strain evidence="6 7">CAU 1482</strain>
    </source>
</reference>